<evidence type="ECO:0000256" key="1">
    <source>
        <dbReference type="ARBA" id="ARBA00022679"/>
    </source>
</evidence>
<evidence type="ECO:0000256" key="4">
    <source>
        <dbReference type="ARBA" id="ARBA00022777"/>
    </source>
</evidence>
<dbReference type="Pfam" id="PF08544">
    <property type="entry name" value="GHMP_kinases_C"/>
    <property type="match status" value="1"/>
</dbReference>
<keyword evidence="7" id="KW-0119">Carbohydrate metabolism</keyword>
<dbReference type="AlphaFoldDB" id="A0A6J7PBI9"/>
<dbReference type="GO" id="GO:0005524">
    <property type="term" value="F:ATP binding"/>
    <property type="evidence" value="ECO:0007669"/>
    <property type="project" value="UniProtKB-KW"/>
</dbReference>
<dbReference type="SUPFAM" id="SSF55060">
    <property type="entry name" value="GHMP Kinase, C-terminal domain"/>
    <property type="match status" value="1"/>
</dbReference>
<evidence type="ECO:0000313" key="9">
    <source>
        <dbReference type="EMBL" id="CAB5002737.1"/>
    </source>
</evidence>
<keyword evidence="6" id="KW-0460">Magnesium</keyword>
<dbReference type="PANTHER" id="PTHR10457">
    <property type="entry name" value="MEVALONATE KINASE/GALACTOKINASE"/>
    <property type="match status" value="1"/>
</dbReference>
<name>A0A6J7PBI9_9ZZZZ</name>
<dbReference type="FunFam" id="3.30.70.890:FF:000001">
    <property type="entry name" value="Galactokinase"/>
    <property type="match status" value="1"/>
</dbReference>
<keyword evidence="3" id="KW-0547">Nucleotide-binding</keyword>
<gene>
    <name evidence="9" type="ORF">UFOPK4049_00544</name>
</gene>
<proteinExistence type="predicted"/>
<evidence type="ECO:0000256" key="5">
    <source>
        <dbReference type="ARBA" id="ARBA00022840"/>
    </source>
</evidence>
<dbReference type="GO" id="GO:0046872">
    <property type="term" value="F:metal ion binding"/>
    <property type="evidence" value="ECO:0007669"/>
    <property type="project" value="UniProtKB-KW"/>
</dbReference>
<organism evidence="9">
    <name type="scientific">freshwater metagenome</name>
    <dbReference type="NCBI Taxonomy" id="449393"/>
    <lineage>
        <taxon>unclassified sequences</taxon>
        <taxon>metagenomes</taxon>
        <taxon>ecological metagenomes</taxon>
    </lineage>
</organism>
<accession>A0A6J7PBI9</accession>
<evidence type="ECO:0000256" key="3">
    <source>
        <dbReference type="ARBA" id="ARBA00022741"/>
    </source>
</evidence>
<dbReference type="Gene3D" id="3.30.70.890">
    <property type="entry name" value="GHMP kinase, C-terminal domain"/>
    <property type="match status" value="1"/>
</dbReference>
<dbReference type="GO" id="GO:0006012">
    <property type="term" value="P:galactose metabolic process"/>
    <property type="evidence" value="ECO:0007669"/>
    <property type="project" value="TreeGrafter"/>
</dbReference>
<evidence type="ECO:0000256" key="7">
    <source>
        <dbReference type="ARBA" id="ARBA00023277"/>
    </source>
</evidence>
<dbReference type="EMBL" id="CAFBPB010000054">
    <property type="protein sequence ID" value="CAB5002737.1"/>
    <property type="molecule type" value="Genomic_DNA"/>
</dbReference>
<reference evidence="9" key="1">
    <citation type="submission" date="2020-05" db="EMBL/GenBank/DDBJ databases">
        <authorList>
            <person name="Chiriac C."/>
            <person name="Salcher M."/>
            <person name="Ghai R."/>
            <person name="Kavagutti S V."/>
        </authorList>
    </citation>
    <scope>NUCLEOTIDE SEQUENCE</scope>
</reference>
<feature type="domain" description="GHMP kinase C-terminal" evidence="8">
    <location>
        <begin position="66"/>
        <end position="129"/>
    </location>
</feature>
<dbReference type="InterPro" id="IPR036554">
    <property type="entry name" value="GHMP_kinase_C_sf"/>
</dbReference>
<dbReference type="PANTHER" id="PTHR10457:SF7">
    <property type="entry name" value="GALACTOKINASE-RELATED"/>
    <property type="match status" value="1"/>
</dbReference>
<evidence type="ECO:0000259" key="8">
    <source>
        <dbReference type="Pfam" id="PF08544"/>
    </source>
</evidence>
<dbReference type="GO" id="GO:0005829">
    <property type="term" value="C:cytosol"/>
    <property type="evidence" value="ECO:0007669"/>
    <property type="project" value="TreeGrafter"/>
</dbReference>
<keyword evidence="5" id="KW-0067">ATP-binding</keyword>
<sequence length="172" mass="18438">MRHTLTDGGYASRRADSESAVAKLGHTSMRDITLEFLEANKSKITNTEYRRARHAISEIARVLTSVDALENRDFTHLGTLLNQSHASLRDDYNVSCPELDLAVEIAQRDGALGARMVGGGFGGSAIVLASIAKIKPLKVEIADAFKEAGFVAPRFFNSLPSAGASVDFTAGN</sequence>
<keyword evidence="4" id="KW-0418">Kinase</keyword>
<dbReference type="InterPro" id="IPR013750">
    <property type="entry name" value="GHMP_kinase_C_dom"/>
</dbReference>
<keyword evidence="1" id="KW-0808">Transferase</keyword>
<evidence type="ECO:0000256" key="6">
    <source>
        <dbReference type="ARBA" id="ARBA00022842"/>
    </source>
</evidence>
<evidence type="ECO:0000256" key="2">
    <source>
        <dbReference type="ARBA" id="ARBA00022723"/>
    </source>
</evidence>
<dbReference type="GO" id="GO:0004335">
    <property type="term" value="F:galactokinase activity"/>
    <property type="evidence" value="ECO:0007669"/>
    <property type="project" value="TreeGrafter"/>
</dbReference>
<keyword evidence="2" id="KW-0479">Metal-binding</keyword>
<protein>
    <submittedName>
        <fullName evidence="9">Unannotated protein</fullName>
    </submittedName>
</protein>